<dbReference type="Proteomes" id="UP001197028">
    <property type="component" value="Unassembled WGS sequence"/>
</dbReference>
<sequence length="422" mass="47322">MLEIPDGQEHTVFLLGAGFSAERGLPLMDGFVYKMIEANGWLRKAGREEKSAAIRELLKYRHDISSAALRCAIRPDNIEDLLSAAAAEPAGSYSELDRNIKTAIAATIDYTEKQTPMPRGIGIILDQTDISSRMLPPSWDMDGHEKINPHGPKNTAIVPIYDFYVAALTNHLYHGDNGDYTFITYNYDLLLERSLNALGIPMSYGFTANEIVSENQKGGFITNNVRWNVPMDSRPSNCVMVLKMHGSINWSLERTVDNPYLFIKDEYYKGFGECEGFIQPPTWQKRQNSRGGSETDGGLLSLWSNAIKALSTATKIVVIGYSFPITDYYVKSMFQIGLKNNIGLRKFLVVNPSLNGEKSKDDYISRMRTIFNEQFMNSGLVEFVPYGLRDVLGRAADQQNPCNLFSEFNPQSVGRLLPFTSI</sequence>
<name>A0ABS5ZNI0_9PROT</name>
<accession>A0ABS5ZNI0</accession>
<gene>
    <name evidence="1" type="ORF">HJG40_02615</name>
</gene>
<proteinExistence type="predicted"/>
<organism evidence="1 2">
    <name type="scientific">Acidithiobacillus concretivorus</name>
    <dbReference type="NCBI Taxonomy" id="3063952"/>
    <lineage>
        <taxon>Bacteria</taxon>
        <taxon>Pseudomonadati</taxon>
        <taxon>Pseudomonadota</taxon>
        <taxon>Acidithiobacillia</taxon>
        <taxon>Acidithiobacillales</taxon>
        <taxon>Acidithiobacillaceae</taxon>
        <taxon>Acidithiobacillus</taxon>
    </lineage>
</organism>
<dbReference type="EMBL" id="JABELD010000017">
    <property type="protein sequence ID" value="MBU2737717.1"/>
    <property type="molecule type" value="Genomic_DNA"/>
</dbReference>
<dbReference type="RefSeq" id="WP_215862754.1">
    <property type="nucleotide sequence ID" value="NZ_JABELD010000017.1"/>
</dbReference>
<protein>
    <recommendedName>
        <fullName evidence="3">SIR2-like domain-containing protein</fullName>
    </recommendedName>
</protein>
<evidence type="ECO:0008006" key="3">
    <source>
        <dbReference type="Google" id="ProtNLM"/>
    </source>
</evidence>
<reference evidence="1 2" key="1">
    <citation type="journal article" date="2021" name="ISME J.">
        <title>Genomic evolution of the class Acidithiobacillia: deep-branching Proteobacteria living in extreme acidic conditions.</title>
        <authorList>
            <person name="Moya-Beltran A."/>
            <person name="Beard S."/>
            <person name="Rojas-Villalobos C."/>
            <person name="Issotta F."/>
            <person name="Gallardo Y."/>
            <person name="Ulloa R."/>
            <person name="Giaveno A."/>
            <person name="Degli Esposti M."/>
            <person name="Johnson D.B."/>
            <person name="Quatrini R."/>
        </authorList>
    </citation>
    <scope>NUCLEOTIDE SEQUENCE [LARGE SCALE GENOMIC DNA]</scope>
    <source>
        <strain evidence="1 2">ATCC 19703</strain>
    </source>
</reference>
<dbReference type="Pfam" id="PF13289">
    <property type="entry name" value="SIR2_2"/>
    <property type="match status" value="1"/>
</dbReference>
<evidence type="ECO:0000313" key="1">
    <source>
        <dbReference type="EMBL" id="MBU2737717.1"/>
    </source>
</evidence>
<evidence type="ECO:0000313" key="2">
    <source>
        <dbReference type="Proteomes" id="UP001197028"/>
    </source>
</evidence>
<keyword evidence="2" id="KW-1185">Reference proteome</keyword>
<comment type="caution">
    <text evidence="1">The sequence shown here is derived from an EMBL/GenBank/DDBJ whole genome shotgun (WGS) entry which is preliminary data.</text>
</comment>